<protein>
    <submittedName>
        <fullName evidence="9">2-octaprenyl-6-methoxyphenyl hydroxylase</fullName>
    </submittedName>
</protein>
<dbReference type="InterPro" id="IPR051205">
    <property type="entry name" value="UbiH/COQ6_monooxygenase"/>
</dbReference>
<name>A0A8J7PMD6_9PROT</name>
<dbReference type="UniPathway" id="UPA00232"/>
<feature type="domain" description="FAD-binding" evidence="8">
    <location>
        <begin position="10"/>
        <end position="338"/>
    </location>
</feature>
<gene>
    <name evidence="9" type="primary">ubiH</name>
    <name evidence="9" type="ORF">J0H12_04510</name>
</gene>
<dbReference type="InterPro" id="IPR002938">
    <property type="entry name" value="FAD-bd"/>
</dbReference>
<proteinExistence type="inferred from homology"/>
<comment type="caution">
    <text evidence="9">The sequence shown here is derived from an EMBL/GenBank/DDBJ whole genome shotgun (WGS) entry which is preliminary data.</text>
</comment>
<dbReference type="InterPro" id="IPR010971">
    <property type="entry name" value="UbiH/COQ6"/>
</dbReference>
<dbReference type="PRINTS" id="PR00420">
    <property type="entry name" value="RNGMNOXGNASE"/>
</dbReference>
<dbReference type="NCBIfam" id="TIGR01988">
    <property type="entry name" value="Ubi-OHases"/>
    <property type="match status" value="1"/>
</dbReference>
<dbReference type="InterPro" id="IPR018168">
    <property type="entry name" value="Ubi_Hdrlase_CS"/>
</dbReference>
<reference evidence="9" key="1">
    <citation type="submission" date="2021-02" db="EMBL/GenBank/DDBJ databases">
        <title>Thiocyanate and organic carbon inputs drive convergent selection for specific autotrophic Afipia and Thiobacillus strains within complex microbiomes.</title>
        <authorList>
            <person name="Huddy R.J."/>
            <person name="Sachdeva R."/>
            <person name="Kadzinga F."/>
            <person name="Kantor R.S."/>
            <person name="Harrison S.T.L."/>
            <person name="Banfield J.F."/>
        </authorList>
    </citation>
    <scope>NUCLEOTIDE SEQUENCE</scope>
    <source>
        <strain evidence="9">SCN18_10_11_15_R4_P_38_20</strain>
    </source>
</reference>
<keyword evidence="7" id="KW-0503">Monooxygenase</keyword>
<dbReference type="Gene3D" id="3.50.50.60">
    <property type="entry name" value="FAD/NAD(P)-binding domain"/>
    <property type="match status" value="2"/>
</dbReference>
<dbReference type="AlphaFoldDB" id="A0A8J7PMD6"/>
<comment type="cofactor">
    <cofactor evidence="1">
        <name>FAD</name>
        <dbReference type="ChEBI" id="CHEBI:57692"/>
    </cofactor>
</comment>
<accession>A0A8J7PMD6</accession>
<dbReference type="EMBL" id="JAFKGL010000017">
    <property type="protein sequence ID" value="MBN9413168.1"/>
    <property type="molecule type" value="Genomic_DNA"/>
</dbReference>
<keyword evidence="5" id="KW-0274">FAD</keyword>
<dbReference type="NCBIfam" id="TIGR01984">
    <property type="entry name" value="UbiH"/>
    <property type="match status" value="1"/>
</dbReference>
<comment type="similarity">
    <text evidence="3">Belongs to the UbiH/COQ6 family.</text>
</comment>
<dbReference type="InterPro" id="IPR011295">
    <property type="entry name" value="UbiH"/>
</dbReference>
<evidence type="ECO:0000256" key="3">
    <source>
        <dbReference type="ARBA" id="ARBA00005349"/>
    </source>
</evidence>
<dbReference type="PANTHER" id="PTHR43876">
    <property type="entry name" value="UBIQUINONE BIOSYNTHESIS MONOOXYGENASE COQ6, MITOCHONDRIAL"/>
    <property type="match status" value="1"/>
</dbReference>
<dbReference type="InterPro" id="IPR036188">
    <property type="entry name" value="FAD/NAD-bd_sf"/>
</dbReference>
<evidence type="ECO:0000256" key="2">
    <source>
        <dbReference type="ARBA" id="ARBA00004749"/>
    </source>
</evidence>
<organism evidence="9 10">
    <name type="scientific">Candidatus Paracaedimonas acanthamoebae</name>
    <dbReference type="NCBI Taxonomy" id="244581"/>
    <lineage>
        <taxon>Bacteria</taxon>
        <taxon>Pseudomonadati</taxon>
        <taxon>Pseudomonadota</taxon>
        <taxon>Alphaproteobacteria</taxon>
        <taxon>Holosporales</taxon>
        <taxon>Caedimonadaceae</taxon>
        <taxon>Candidatus Paracaedimonas</taxon>
    </lineage>
</organism>
<dbReference type="PANTHER" id="PTHR43876:SF7">
    <property type="entry name" value="UBIQUINONE BIOSYNTHESIS MONOOXYGENASE COQ6, MITOCHONDRIAL"/>
    <property type="match status" value="1"/>
</dbReference>
<dbReference type="GO" id="GO:0006744">
    <property type="term" value="P:ubiquinone biosynthetic process"/>
    <property type="evidence" value="ECO:0007669"/>
    <property type="project" value="UniProtKB-UniPathway"/>
</dbReference>
<evidence type="ECO:0000256" key="1">
    <source>
        <dbReference type="ARBA" id="ARBA00001974"/>
    </source>
</evidence>
<comment type="pathway">
    <text evidence="2">Cofactor biosynthesis; ubiquinone biosynthesis.</text>
</comment>
<dbReference type="FunFam" id="3.50.50.60:FF:000021">
    <property type="entry name" value="Ubiquinone biosynthesis monooxygenase COQ6"/>
    <property type="match status" value="1"/>
</dbReference>
<evidence type="ECO:0000313" key="10">
    <source>
        <dbReference type="Proteomes" id="UP000664414"/>
    </source>
</evidence>
<evidence type="ECO:0000256" key="7">
    <source>
        <dbReference type="ARBA" id="ARBA00023033"/>
    </source>
</evidence>
<keyword evidence="6" id="KW-0560">Oxidoreductase</keyword>
<dbReference type="GO" id="GO:0071949">
    <property type="term" value="F:FAD binding"/>
    <property type="evidence" value="ECO:0007669"/>
    <property type="project" value="InterPro"/>
</dbReference>
<evidence type="ECO:0000256" key="4">
    <source>
        <dbReference type="ARBA" id="ARBA00022630"/>
    </source>
</evidence>
<dbReference type="PROSITE" id="PS01304">
    <property type="entry name" value="UBIH"/>
    <property type="match status" value="1"/>
</dbReference>
<dbReference type="SUPFAM" id="SSF51905">
    <property type="entry name" value="FAD/NAD(P)-binding domain"/>
    <property type="match status" value="1"/>
</dbReference>
<dbReference type="Proteomes" id="UP000664414">
    <property type="component" value="Unassembled WGS sequence"/>
</dbReference>
<evidence type="ECO:0000256" key="5">
    <source>
        <dbReference type="ARBA" id="ARBA00022827"/>
    </source>
</evidence>
<sequence>MKKFLEINPLIIGAGPVGATLALALAQAGVKSTIIDTCDPDQVLKKDFDGRTFAISHGSHLIFKALGLWEELSAFVEPIKKIHISQANHLGYVHYDEKDSGGLAMGYLIENRHLRRILFRAIFNHPLIKCCIPHELKELNRHPFFLEATLAPEEKLKTPLVVAADGRNSLTRQQAGLKSHSWSYHQLALVGMLKTEFPHENIAFEHFLPSGPLALLPMQDNLCSFVWSVDKQYGERLLTLSEQEFSTQLQASFGDYLGNFELVSQRWTYPLGATVVPQLVAERLALIGDAAHVIHPVAGQGLNLGFRDAVTLAEVIVDAARLGIDIGSAQILERYQRWRRFDILTLTGVTDLLIRSFSNESKLLGNLRMAGLRLTNRIPLLKRVMTHHAMGLLGEKPRLLQGLPL</sequence>
<evidence type="ECO:0000256" key="6">
    <source>
        <dbReference type="ARBA" id="ARBA00023002"/>
    </source>
</evidence>
<evidence type="ECO:0000259" key="8">
    <source>
        <dbReference type="Pfam" id="PF01494"/>
    </source>
</evidence>
<dbReference type="GO" id="GO:0110142">
    <property type="term" value="C:ubiquinone biosynthesis complex"/>
    <property type="evidence" value="ECO:0007669"/>
    <property type="project" value="UniProtKB-ARBA"/>
</dbReference>
<dbReference type="GO" id="GO:0008681">
    <property type="term" value="F:2-octaprenyl-6-methoxyphenol hydroxylase activity"/>
    <property type="evidence" value="ECO:0007669"/>
    <property type="project" value="InterPro"/>
</dbReference>
<keyword evidence="4" id="KW-0285">Flavoprotein</keyword>
<evidence type="ECO:0000313" key="9">
    <source>
        <dbReference type="EMBL" id="MBN9413168.1"/>
    </source>
</evidence>
<dbReference type="Pfam" id="PF01494">
    <property type="entry name" value="FAD_binding_3"/>
    <property type="match status" value="1"/>
</dbReference>